<dbReference type="AlphaFoldDB" id="A0A2G6E2A5"/>
<dbReference type="GO" id="GO:0035438">
    <property type="term" value="F:cyclic-di-GMP binding"/>
    <property type="evidence" value="ECO:0007669"/>
    <property type="project" value="InterPro"/>
</dbReference>
<dbReference type="SUPFAM" id="SSF141371">
    <property type="entry name" value="PilZ domain-like"/>
    <property type="match status" value="1"/>
</dbReference>
<name>A0A2G6E2A5_9BACT</name>
<dbReference type="Gene3D" id="2.40.10.220">
    <property type="entry name" value="predicted glycosyltransferase like domains"/>
    <property type="match status" value="1"/>
</dbReference>
<accession>A0A2G6E2A5</accession>
<dbReference type="EMBL" id="PDPS01000039">
    <property type="protein sequence ID" value="PID56032.1"/>
    <property type="molecule type" value="Genomic_DNA"/>
</dbReference>
<dbReference type="Proteomes" id="UP000229740">
    <property type="component" value="Unassembled WGS sequence"/>
</dbReference>
<feature type="domain" description="PilZ" evidence="1">
    <location>
        <begin position="8"/>
        <end position="123"/>
    </location>
</feature>
<sequence length="132" mass="14905">MKDLKQQERRSHQRLTLEIPLQLSLLDMGEHEAASLEARLINICMNGLYCSIPHYVPLFGKILVTLVHASEHGSFTAMASQIEGIVVRVEPEQNTPACKEYKIALYFQQLSEQQHAALQHFIETHTPTPAEG</sequence>
<dbReference type="InterPro" id="IPR009875">
    <property type="entry name" value="PilZ_domain"/>
</dbReference>
<organism evidence="2 3">
    <name type="scientific">candidate division KSB3 bacterium</name>
    <dbReference type="NCBI Taxonomy" id="2044937"/>
    <lineage>
        <taxon>Bacteria</taxon>
        <taxon>candidate division KSB3</taxon>
    </lineage>
</organism>
<reference evidence="2 3" key="1">
    <citation type="submission" date="2017-10" db="EMBL/GenBank/DDBJ databases">
        <title>Novel microbial diversity and functional potential in the marine mammal oral microbiome.</title>
        <authorList>
            <person name="Dudek N.K."/>
            <person name="Sun C.L."/>
            <person name="Burstein D."/>
            <person name="Kantor R.S."/>
            <person name="Aliaga Goltsman D.S."/>
            <person name="Bik E.M."/>
            <person name="Thomas B.C."/>
            <person name="Banfield J.F."/>
            <person name="Relman D.A."/>
        </authorList>
    </citation>
    <scope>NUCLEOTIDE SEQUENCE [LARGE SCALE GENOMIC DNA]</scope>
    <source>
        <strain evidence="2">DOLZORAL124_49_17</strain>
    </source>
</reference>
<evidence type="ECO:0000313" key="3">
    <source>
        <dbReference type="Proteomes" id="UP000229740"/>
    </source>
</evidence>
<dbReference type="Pfam" id="PF07238">
    <property type="entry name" value="PilZ"/>
    <property type="match status" value="1"/>
</dbReference>
<evidence type="ECO:0000259" key="1">
    <source>
        <dbReference type="Pfam" id="PF07238"/>
    </source>
</evidence>
<protein>
    <recommendedName>
        <fullName evidence="1">PilZ domain-containing protein</fullName>
    </recommendedName>
</protein>
<gene>
    <name evidence="2" type="ORF">CSB45_13095</name>
</gene>
<proteinExistence type="predicted"/>
<evidence type="ECO:0000313" key="2">
    <source>
        <dbReference type="EMBL" id="PID56032.1"/>
    </source>
</evidence>
<comment type="caution">
    <text evidence="2">The sequence shown here is derived from an EMBL/GenBank/DDBJ whole genome shotgun (WGS) entry which is preliminary data.</text>
</comment>